<evidence type="ECO:0000313" key="1">
    <source>
        <dbReference type="EMBL" id="TWF74343.1"/>
    </source>
</evidence>
<dbReference type="EMBL" id="VIWU01000001">
    <property type="protein sequence ID" value="TWF74343.1"/>
    <property type="molecule type" value="Genomic_DNA"/>
</dbReference>
<evidence type="ECO:0008006" key="3">
    <source>
        <dbReference type="Google" id="ProtNLM"/>
    </source>
</evidence>
<keyword evidence="2" id="KW-1185">Reference proteome</keyword>
<name>A0A561SHL5_9PSEU</name>
<evidence type="ECO:0000313" key="2">
    <source>
        <dbReference type="Proteomes" id="UP000321261"/>
    </source>
</evidence>
<dbReference type="Proteomes" id="UP000321261">
    <property type="component" value="Unassembled WGS sequence"/>
</dbReference>
<gene>
    <name evidence="1" type="ORF">FHX44_11223</name>
</gene>
<comment type="caution">
    <text evidence="1">The sequence shown here is derived from an EMBL/GenBank/DDBJ whole genome shotgun (WGS) entry which is preliminary data.</text>
</comment>
<accession>A0A561SHL5</accession>
<proteinExistence type="predicted"/>
<organism evidence="1 2">
    <name type="scientific">Pseudonocardia hierapolitana</name>
    <dbReference type="NCBI Taxonomy" id="1128676"/>
    <lineage>
        <taxon>Bacteria</taxon>
        <taxon>Bacillati</taxon>
        <taxon>Actinomycetota</taxon>
        <taxon>Actinomycetes</taxon>
        <taxon>Pseudonocardiales</taxon>
        <taxon>Pseudonocardiaceae</taxon>
        <taxon>Pseudonocardia</taxon>
    </lineage>
</organism>
<dbReference type="Gene3D" id="3.40.830.10">
    <property type="entry name" value="LigB-like"/>
    <property type="match status" value="1"/>
</dbReference>
<protein>
    <recommendedName>
        <fullName evidence="3">Catalytic LigB subunit of aromatic ring-opening dioxygenase</fullName>
    </recommendedName>
</protein>
<sequence length="249" mass="24582">MPLTLRSVLTMVAVLPEPPLLVPELATGASTGVRQLRAAVADAAARLAGAARRWIAVGSDPGGRRTVGPQARGSFRGFGVDVEIALGPAAAGAADLCLPLPLLVAGWAAGATGAAVSVRGELLPPHAPRPDCAALGAAIAAECADDPEPVGLLVLGDGAAVGVGRDPRFVELAGEAAAFDGTVAAALRAADVDALAELDAGTAGSLHATGRAPWQVLAAATGPGWRGELLHSAAPHGVTYHVAVWSPGA</sequence>
<reference evidence="1 2" key="1">
    <citation type="submission" date="2019-06" db="EMBL/GenBank/DDBJ databases">
        <title>Sequencing the genomes of 1000 actinobacteria strains.</title>
        <authorList>
            <person name="Klenk H.-P."/>
        </authorList>
    </citation>
    <scope>NUCLEOTIDE SEQUENCE [LARGE SCALE GENOMIC DNA]</scope>
    <source>
        <strain evidence="1 2">DSM 45671</strain>
    </source>
</reference>
<dbReference type="SUPFAM" id="SSF53213">
    <property type="entry name" value="LigB-like"/>
    <property type="match status" value="1"/>
</dbReference>
<dbReference type="AlphaFoldDB" id="A0A561SHL5"/>